<accession>A0A7J7MAQ2</accession>
<proteinExistence type="predicted"/>
<dbReference type="EMBL" id="JACGCM010001659">
    <property type="protein sequence ID" value="KAF6151957.1"/>
    <property type="molecule type" value="Genomic_DNA"/>
</dbReference>
<keyword evidence="2" id="KW-1185">Reference proteome</keyword>
<comment type="caution">
    <text evidence="1">The sequence shown here is derived from an EMBL/GenBank/DDBJ whole genome shotgun (WGS) entry which is preliminary data.</text>
</comment>
<dbReference type="AlphaFoldDB" id="A0A7J7MAQ2"/>
<name>A0A7J7MAQ2_9MAGN</name>
<dbReference type="Proteomes" id="UP000541444">
    <property type="component" value="Unassembled WGS sequence"/>
</dbReference>
<organism evidence="1 2">
    <name type="scientific">Kingdonia uniflora</name>
    <dbReference type="NCBI Taxonomy" id="39325"/>
    <lineage>
        <taxon>Eukaryota</taxon>
        <taxon>Viridiplantae</taxon>
        <taxon>Streptophyta</taxon>
        <taxon>Embryophyta</taxon>
        <taxon>Tracheophyta</taxon>
        <taxon>Spermatophyta</taxon>
        <taxon>Magnoliopsida</taxon>
        <taxon>Ranunculales</taxon>
        <taxon>Circaeasteraceae</taxon>
        <taxon>Kingdonia</taxon>
    </lineage>
</organism>
<feature type="non-terminal residue" evidence="1">
    <location>
        <position position="1"/>
    </location>
</feature>
<sequence>KTYPNPIKTSPLLPDSKLYFKKNMQPIFPSLYELLIDINLYNSSFDVDSLASAFDCSLHLHNHVSLHHSLIIIRNKTSSLSLSLITRTSTIYISAISCDIEVLISNS</sequence>
<evidence type="ECO:0000313" key="2">
    <source>
        <dbReference type="Proteomes" id="UP000541444"/>
    </source>
</evidence>
<protein>
    <submittedName>
        <fullName evidence="1">Uncharacterized protein</fullName>
    </submittedName>
</protein>
<evidence type="ECO:0000313" key="1">
    <source>
        <dbReference type="EMBL" id="KAF6151957.1"/>
    </source>
</evidence>
<gene>
    <name evidence="1" type="ORF">GIB67_010531</name>
</gene>
<reference evidence="1 2" key="1">
    <citation type="journal article" date="2020" name="IScience">
        <title>Genome Sequencing of the Endangered Kingdonia uniflora (Circaeasteraceae, Ranunculales) Reveals Potential Mechanisms of Evolutionary Specialization.</title>
        <authorList>
            <person name="Sun Y."/>
            <person name="Deng T."/>
            <person name="Zhang A."/>
            <person name="Moore M.J."/>
            <person name="Landis J.B."/>
            <person name="Lin N."/>
            <person name="Zhang H."/>
            <person name="Zhang X."/>
            <person name="Huang J."/>
            <person name="Zhang X."/>
            <person name="Sun H."/>
            <person name="Wang H."/>
        </authorList>
    </citation>
    <scope>NUCLEOTIDE SEQUENCE [LARGE SCALE GENOMIC DNA]</scope>
    <source>
        <strain evidence="1">TB1705</strain>
        <tissue evidence="1">Leaf</tissue>
    </source>
</reference>